<evidence type="ECO:0000313" key="2">
    <source>
        <dbReference type="Proteomes" id="UP000749559"/>
    </source>
</evidence>
<comment type="caution">
    <text evidence="1">The sequence shown here is derived from an EMBL/GenBank/DDBJ whole genome shotgun (WGS) entry which is preliminary data.</text>
</comment>
<evidence type="ECO:0000313" key="1">
    <source>
        <dbReference type="EMBL" id="CAH1775609.1"/>
    </source>
</evidence>
<keyword evidence="2" id="KW-1185">Reference proteome</keyword>
<reference evidence="1" key="1">
    <citation type="submission" date="2022-03" db="EMBL/GenBank/DDBJ databases">
        <authorList>
            <person name="Martin C."/>
        </authorList>
    </citation>
    <scope>NUCLEOTIDE SEQUENCE</scope>
</reference>
<protein>
    <submittedName>
        <fullName evidence="1">Uncharacterized protein</fullName>
    </submittedName>
</protein>
<proteinExistence type="predicted"/>
<organism evidence="1 2">
    <name type="scientific">Owenia fusiformis</name>
    <name type="common">Polychaete worm</name>
    <dbReference type="NCBI Taxonomy" id="6347"/>
    <lineage>
        <taxon>Eukaryota</taxon>
        <taxon>Metazoa</taxon>
        <taxon>Spiralia</taxon>
        <taxon>Lophotrochozoa</taxon>
        <taxon>Annelida</taxon>
        <taxon>Polychaeta</taxon>
        <taxon>Sedentaria</taxon>
        <taxon>Canalipalpata</taxon>
        <taxon>Sabellida</taxon>
        <taxon>Oweniida</taxon>
        <taxon>Oweniidae</taxon>
        <taxon>Owenia</taxon>
    </lineage>
</organism>
<gene>
    <name evidence="1" type="ORF">OFUS_LOCUS2896</name>
</gene>
<dbReference type="AlphaFoldDB" id="A0A8S4N5A7"/>
<accession>A0A8S4N5A7</accession>
<sequence>MESTRIIYLNKMKFVILFIACFILILRHETCTGVEAVVAPYVCKTPMGRSIDLSDICCLAIGAKCATGRCCRGTEGYCRCCEVNEEFGIITDACLPKNGESTCRMTRSTADDNCLMWLTRNWVDPIINIQKFCCDRMKTLNACTGENLVCHYTNTVPFCKCGPRLITTIRGKLDLETGSLYKYTPIEIVGSVGLLKGDSFNAAIQMLHENSKNKFCYSKPNRRRSKQWEWIDVSQKCCEIRGFTFKEGCCTKGSHPFCYDCADDRKRKIGRKATKNRCWLKVSKTLNFIDPNSEATLDEPVKNFASLCCHIFKFKICLSKERWPFCKEGEEEDFDDRPKSMGVTPIANYIDMQYDACCAQKSCKAQCCYLNRHPFCSCCPCSAAADRGDRLQSKSKFSSIKVTKADLIGVQKLKSNICKHREYVSNTKAIDLPNYVDLGIFCCSLRNCKACERSRVFPFCKCKTSVRPDVNTDDNSDDDGFAVTEGDTFAIGEDSDALQADIPREASCFVKVAPPATILEKTCTGRHCKNFDTIKEMFDSLMYYHFWCDMLNCNVCCLTGYNLPQPAYCCSGASMYI</sequence>
<dbReference type="EMBL" id="CAIIXF020000001">
    <property type="protein sequence ID" value="CAH1775609.1"/>
    <property type="molecule type" value="Genomic_DNA"/>
</dbReference>
<name>A0A8S4N5A7_OWEFU</name>
<dbReference type="Proteomes" id="UP000749559">
    <property type="component" value="Unassembled WGS sequence"/>
</dbReference>